<dbReference type="PANTHER" id="PTHR15081:SF1">
    <property type="entry name" value="NUCLEAR AUTOANTIGENIC SPERM PROTEIN"/>
    <property type="match status" value="1"/>
</dbReference>
<comment type="catalytic activity">
    <reaction evidence="37">
        <text>L-gulono-1,4-lactone + NADP(+) = D-glucurono-3,6-lactone + NADPH + H(+)</text>
        <dbReference type="Rhea" id="RHEA:18925"/>
        <dbReference type="ChEBI" id="CHEBI:15378"/>
        <dbReference type="ChEBI" id="CHEBI:17587"/>
        <dbReference type="ChEBI" id="CHEBI:18268"/>
        <dbReference type="ChEBI" id="CHEBI:57783"/>
        <dbReference type="ChEBI" id="CHEBI:58349"/>
        <dbReference type="EC" id="1.1.1.20"/>
    </reaction>
</comment>
<evidence type="ECO:0000256" key="19">
    <source>
        <dbReference type="ARBA" id="ARBA00023242"/>
    </source>
</evidence>
<evidence type="ECO:0000256" key="16">
    <source>
        <dbReference type="ARBA" id="ARBA00023002"/>
    </source>
</evidence>
<comment type="catalytic activity">
    <reaction evidence="31">
        <text>allyl alcohol + NADP(+) = acrolein + NADPH + H(+)</text>
        <dbReference type="Rhea" id="RHEA:12168"/>
        <dbReference type="ChEBI" id="CHEBI:15368"/>
        <dbReference type="ChEBI" id="CHEBI:15378"/>
        <dbReference type="ChEBI" id="CHEBI:16605"/>
        <dbReference type="ChEBI" id="CHEBI:57783"/>
        <dbReference type="ChEBI" id="CHEBI:58349"/>
        <dbReference type="EC" id="1.1.1.54"/>
    </reaction>
</comment>
<evidence type="ECO:0000256" key="25">
    <source>
        <dbReference type="ARBA" id="ARBA00024099"/>
    </source>
</evidence>
<comment type="catalytic activity">
    <reaction evidence="40">
        <text>3-deoxyfructose + NADP(+) = 3-deoxyglucosone + NADPH + H(+)</text>
        <dbReference type="Rhea" id="RHEA:58668"/>
        <dbReference type="ChEBI" id="CHEBI:15378"/>
        <dbReference type="ChEBI" id="CHEBI:57783"/>
        <dbReference type="ChEBI" id="CHEBI:58349"/>
        <dbReference type="ChEBI" id="CHEBI:60777"/>
        <dbReference type="ChEBI" id="CHEBI:142685"/>
    </reaction>
</comment>
<evidence type="ECO:0000256" key="17">
    <source>
        <dbReference type="ARBA" id="ARBA00023054"/>
    </source>
</evidence>
<keyword evidence="13" id="KW-0832">Ubl conjugation</keyword>
<keyword evidence="7" id="KW-1003">Cell membrane</keyword>
<keyword evidence="10" id="KW-0597">Phosphoprotein</keyword>
<dbReference type="Pfam" id="PF10516">
    <property type="entry name" value="SHNi-TPR"/>
    <property type="match status" value="1"/>
</dbReference>
<evidence type="ECO:0000256" key="2">
    <source>
        <dbReference type="ARBA" id="ARBA00004221"/>
    </source>
</evidence>
<evidence type="ECO:0000256" key="20">
    <source>
        <dbReference type="ARBA" id="ARBA00024066"/>
    </source>
</evidence>
<evidence type="ECO:0000256" key="41">
    <source>
        <dbReference type="PROSITE-ProRule" id="PRU00339"/>
    </source>
</evidence>
<dbReference type="EC" id="1.1.1.372" evidence="20"/>
<evidence type="ECO:0000256" key="7">
    <source>
        <dbReference type="ARBA" id="ARBA00022475"/>
    </source>
</evidence>
<comment type="catalytic activity">
    <reaction evidence="38">
        <text>glycerol + NADP(+) = D-glyceraldehyde + NADPH + H(+)</text>
        <dbReference type="Rhea" id="RHEA:23592"/>
        <dbReference type="ChEBI" id="CHEBI:15378"/>
        <dbReference type="ChEBI" id="CHEBI:17378"/>
        <dbReference type="ChEBI" id="CHEBI:17754"/>
        <dbReference type="ChEBI" id="CHEBI:57783"/>
        <dbReference type="ChEBI" id="CHEBI:58349"/>
        <dbReference type="EC" id="1.1.1.372"/>
    </reaction>
</comment>
<keyword evidence="46" id="KW-1185">Reference proteome</keyword>
<feature type="region of interest" description="Disordered" evidence="42">
    <location>
        <begin position="529"/>
        <end position="553"/>
    </location>
</feature>
<dbReference type="PROSITE" id="PS50005">
    <property type="entry name" value="TPR"/>
    <property type="match status" value="2"/>
</dbReference>
<evidence type="ECO:0000256" key="37">
    <source>
        <dbReference type="ARBA" id="ARBA00048724"/>
    </source>
</evidence>
<comment type="subcellular location">
    <subcellularLocation>
        <location evidence="2">Apical cell membrane</location>
    </subcellularLocation>
    <subcellularLocation>
        <location evidence="3">Cytoplasm</location>
        <location evidence="3">Cytosol</location>
    </subcellularLocation>
    <subcellularLocation>
        <location evidence="1">Nucleus</location>
    </subcellularLocation>
</comment>
<dbReference type="EMBL" id="JAIQCJ010002214">
    <property type="protein sequence ID" value="KAJ8779556.1"/>
    <property type="molecule type" value="Genomic_DNA"/>
</dbReference>
<evidence type="ECO:0000256" key="42">
    <source>
        <dbReference type="SAM" id="MobiDB-lite"/>
    </source>
</evidence>
<dbReference type="GO" id="GO:0042840">
    <property type="term" value="P:D-glucuronate catabolic process"/>
    <property type="evidence" value="ECO:0007669"/>
    <property type="project" value="UniProtKB-ARBA"/>
</dbReference>
<evidence type="ECO:0000313" key="46">
    <source>
        <dbReference type="Proteomes" id="UP001159641"/>
    </source>
</evidence>
<dbReference type="InterPro" id="IPR011990">
    <property type="entry name" value="TPR-like_helical_dom_sf"/>
</dbReference>
<evidence type="ECO:0000259" key="44">
    <source>
        <dbReference type="Pfam" id="PF10516"/>
    </source>
</evidence>
<dbReference type="AlphaFoldDB" id="A0AB34GL83"/>
<comment type="catalytic activity">
    <reaction evidence="39">
        <text>hydroxyacetone + NADP(+) = methylglyoxal + NADPH + H(+)</text>
        <dbReference type="Rhea" id="RHEA:27986"/>
        <dbReference type="ChEBI" id="CHEBI:15378"/>
        <dbReference type="ChEBI" id="CHEBI:17158"/>
        <dbReference type="ChEBI" id="CHEBI:27957"/>
        <dbReference type="ChEBI" id="CHEBI:57783"/>
        <dbReference type="ChEBI" id="CHEBI:58349"/>
    </reaction>
</comment>
<evidence type="ECO:0000256" key="8">
    <source>
        <dbReference type="ARBA" id="ARBA00022490"/>
    </source>
</evidence>
<evidence type="ECO:0000256" key="24">
    <source>
        <dbReference type="ARBA" id="ARBA00024074"/>
    </source>
</evidence>
<sequence>MPGPSPSSGRSFLITARLKSLSPVSGQFLAAHQSRKLRPIGSLAGHRTELKSHTSLLTSCARAEGTMAASCILLHTGQKMPLIGLGTWKSEPGQVKAVIKYALSIGYRHIDCAAIYGNETEIGEALKENVGPGKLVPREELFVTSKLWNTKHHPEDVEPALQKTLADLQLEYLDLYLMHWPYAFERGDNPFPKNADGTIRYDSTHYKETWKALEALVAKGLVRALGLSNFSSRQIDDVLSVASVRPAVLQVECHPYLAQNELIAHCQARGLEVTAYSPLGSSDRAWRDPAEPVLLEEPVVLALAEEHGRSPAQILLRWQVQRKVSCIPKSVTPSHILQNIQVFDFTFSLEEMKQLDALNKNLRFIVPMLTTLSRPLVHHLRRAMAAESTATAAITAELVSADKPGAIGGEAGPRRGSVPSRPCGRRTPGVRLRIEEDVPAPSTSTDKVESLDVDSEAKKLLGLGQKHLVMGDIPAAVNAFQEAASLLGKKYGETANECGEAFFFYGKSLLELARMENGVLGNALEGVHVEEEEGEKTEEETLVENNDNIDEEAREELREQVYDAMGEKEAKKTEDKSLVKPETDKEQETDMEKGGREDMDISEPAGELQEKVESTPDQLTETTKEGKGTAAPEGLNEAEVTSKKPEQETPDAEEGKSVSGTDVQEECREKGGQGEVIASIEEKPKEASEEQPVVTLEKQGTAVEIEAVKPVDVGGDEPKEQVAVSASEPGKAVLEQLVGQELPAAEESPEVTAQAAEASAAEAGSEVSEKPGQEDPVLPKDGAVNGLSAAGDHTPSEPKTDAEGWTETKDGSGLEEKVRAELVPSQEETKLSIEESEAAGDGVETKLAQGATEKSPEDKVKIAANEETQDKEEQMKEGEETEGSEEEDKENDKAEETPNDSILENKSLQENEEEEIGNLELAWDMLDLAKIIFKRQETKEAQLYAAQAHLKLGEVSVESENYIQAVEEFQACLNLQEQYLEAHDRLLAETHYQLGLAYGYNSQYDEAVAQFSKSIEVIEKRMAVLNEHMKEAEGSPIEYEKEIEELKELLPEIREKIEDAKESQRSGNVAELALKATLRKPEEESPRKDDAKKAKQEPEMNGGSGDAVSSGTEVSENMEEEVGS</sequence>
<evidence type="ECO:0000256" key="18">
    <source>
        <dbReference type="ARBA" id="ARBA00023136"/>
    </source>
</evidence>
<feature type="region of interest" description="Disordered" evidence="42">
    <location>
        <begin position="405"/>
        <end position="427"/>
    </location>
</feature>
<dbReference type="InterPro" id="IPR051730">
    <property type="entry name" value="NASP-like"/>
</dbReference>
<feature type="compositionally biased region" description="Polar residues" evidence="42">
    <location>
        <begin position="899"/>
        <end position="908"/>
    </location>
</feature>
<evidence type="ECO:0000256" key="1">
    <source>
        <dbReference type="ARBA" id="ARBA00004123"/>
    </source>
</evidence>
<keyword evidence="17" id="KW-0175">Coiled coil</keyword>
<keyword evidence="16" id="KW-0560">Oxidoreductase</keyword>
<comment type="catalytic activity">
    <reaction evidence="34">
        <text>glycerol + NADP(+) = L-glyceraldehyde + NADPH + H(+)</text>
        <dbReference type="Rhea" id="RHEA:38111"/>
        <dbReference type="ChEBI" id="CHEBI:15378"/>
        <dbReference type="ChEBI" id="CHEBI:17754"/>
        <dbReference type="ChEBI" id="CHEBI:27975"/>
        <dbReference type="ChEBI" id="CHEBI:57783"/>
        <dbReference type="ChEBI" id="CHEBI:58349"/>
        <dbReference type="EC" id="1.1.1.372"/>
    </reaction>
</comment>
<evidence type="ECO:0000256" key="38">
    <source>
        <dbReference type="ARBA" id="ARBA00049025"/>
    </source>
</evidence>
<feature type="region of interest" description="Disordered" evidence="42">
    <location>
        <begin position="709"/>
        <end position="911"/>
    </location>
</feature>
<feature type="compositionally biased region" description="Acidic residues" evidence="42">
    <location>
        <begin position="879"/>
        <end position="889"/>
    </location>
</feature>
<feature type="domain" description="NADP-dependent oxidoreductase" evidence="43">
    <location>
        <begin position="83"/>
        <end position="359"/>
    </location>
</feature>
<dbReference type="InterPro" id="IPR044481">
    <property type="entry name" value="AKR1A"/>
</dbReference>
<feature type="region of interest" description="Disordered" evidence="42">
    <location>
        <begin position="1058"/>
        <end position="1124"/>
    </location>
</feature>
<dbReference type="PROSITE" id="PS00062">
    <property type="entry name" value="ALDOKETO_REDUCTASE_2"/>
    <property type="match status" value="1"/>
</dbReference>
<feature type="repeat" description="TPR" evidence="41">
    <location>
        <begin position="988"/>
        <end position="1021"/>
    </location>
</feature>
<dbReference type="PRINTS" id="PR00069">
    <property type="entry name" value="ALDKETRDTASE"/>
</dbReference>
<dbReference type="GO" id="GO:0042393">
    <property type="term" value="F:histone binding"/>
    <property type="evidence" value="ECO:0007669"/>
    <property type="project" value="TreeGrafter"/>
</dbReference>
<dbReference type="InterPro" id="IPR019544">
    <property type="entry name" value="Tetratricopeptide_SHNi-TPR_dom"/>
</dbReference>
<dbReference type="PROSITE" id="PS00798">
    <property type="entry name" value="ALDOKETO_REDUCTASE_1"/>
    <property type="match status" value="1"/>
</dbReference>
<comment type="catalytic activity">
    <reaction evidence="32">
        <text>L-gulonate + NADP(+) = aldehydo-D-glucuronate + NADPH + H(+)</text>
        <dbReference type="Rhea" id="RHEA:14909"/>
        <dbReference type="ChEBI" id="CHEBI:13115"/>
        <dbReference type="ChEBI" id="CHEBI:15378"/>
        <dbReference type="ChEBI" id="CHEBI:57783"/>
        <dbReference type="ChEBI" id="CHEBI:58349"/>
        <dbReference type="ChEBI" id="CHEBI:142686"/>
        <dbReference type="EC" id="1.1.1.19"/>
    </reaction>
</comment>
<feature type="compositionally biased region" description="Acidic residues" evidence="42">
    <location>
        <begin position="530"/>
        <end position="553"/>
    </location>
</feature>
<dbReference type="SMART" id="SM00028">
    <property type="entry name" value="TPR"/>
    <property type="match status" value="3"/>
</dbReference>
<organism evidence="45 46">
    <name type="scientific">Eschrichtius robustus</name>
    <name type="common">California gray whale</name>
    <name type="synonym">Eschrichtius gibbosus</name>
    <dbReference type="NCBI Taxonomy" id="9764"/>
    <lineage>
        <taxon>Eukaryota</taxon>
        <taxon>Metazoa</taxon>
        <taxon>Chordata</taxon>
        <taxon>Craniata</taxon>
        <taxon>Vertebrata</taxon>
        <taxon>Euteleostomi</taxon>
        <taxon>Mammalia</taxon>
        <taxon>Eutheria</taxon>
        <taxon>Laurasiatheria</taxon>
        <taxon>Artiodactyla</taxon>
        <taxon>Whippomorpha</taxon>
        <taxon>Cetacea</taxon>
        <taxon>Mysticeti</taxon>
        <taxon>Eschrichtiidae</taxon>
        <taxon>Eschrichtius</taxon>
    </lineage>
</organism>
<evidence type="ECO:0000256" key="23">
    <source>
        <dbReference type="ARBA" id="ARBA00024070"/>
    </source>
</evidence>
<dbReference type="GO" id="GO:0047941">
    <property type="term" value="F:glucuronolactone reductase activity"/>
    <property type="evidence" value="ECO:0007669"/>
    <property type="project" value="UniProtKB-EC"/>
</dbReference>
<dbReference type="Pfam" id="PF00248">
    <property type="entry name" value="Aldo_ket_red"/>
    <property type="match status" value="1"/>
</dbReference>
<dbReference type="PANTHER" id="PTHR15081">
    <property type="entry name" value="NUCLEAR AUTOANTIGENIC SPERM PROTEIN NASP -RELATED"/>
    <property type="match status" value="1"/>
</dbReference>
<reference evidence="45 46" key="1">
    <citation type="submission" date="2022-11" db="EMBL/GenBank/DDBJ databases">
        <title>Whole genome sequence of Eschrichtius robustus ER-17-0199.</title>
        <authorList>
            <person name="Bruniche-Olsen A."/>
            <person name="Black A.N."/>
            <person name="Fields C.J."/>
            <person name="Walden K."/>
            <person name="Dewoody J.A."/>
        </authorList>
    </citation>
    <scope>NUCLEOTIDE SEQUENCE [LARGE SCALE GENOMIC DNA]</scope>
    <source>
        <strain evidence="45">ER-17-0199</strain>
        <tissue evidence="45">Blubber</tissue>
    </source>
</reference>
<dbReference type="GO" id="GO:0016324">
    <property type="term" value="C:apical plasma membrane"/>
    <property type="evidence" value="ECO:0007669"/>
    <property type="project" value="UniProtKB-SubCell"/>
</dbReference>
<dbReference type="GO" id="GO:0005829">
    <property type="term" value="C:cytosol"/>
    <property type="evidence" value="ECO:0007669"/>
    <property type="project" value="UniProtKB-SubCell"/>
</dbReference>
<name>A0AB34GL83_ESCRO</name>
<protein>
    <recommendedName>
        <fullName evidence="25">Aldo-keto reductase family 1 member A1</fullName>
        <ecNumber evidence="21">1.1.1.19</ecNumber>
        <ecNumber evidence="24">1.1.1.2</ecNumber>
        <ecNumber evidence="22">1.1.1.20</ecNumber>
        <ecNumber evidence="20">1.1.1.372</ecNumber>
        <ecNumber evidence="23">1.1.1.54</ecNumber>
    </recommendedName>
    <alternativeName>
        <fullName evidence="27">Alcohol dehydrogenase [NADP(+)]</fullName>
    </alternativeName>
    <alternativeName>
        <fullName evidence="26">Aldehyde reductase</fullName>
    </alternativeName>
    <alternativeName>
        <fullName evidence="29">Glucuronate reductase</fullName>
    </alternativeName>
    <alternativeName>
        <fullName evidence="28">Glucuronolactone reductase</fullName>
    </alternativeName>
    <alternativeName>
        <fullName evidence="6">Nuclear autoantigenic sperm protein</fullName>
    </alternativeName>
    <alternativeName>
        <fullName evidence="30">S-nitroso-CoA reductase</fullName>
    </alternativeName>
</protein>
<feature type="region of interest" description="Disordered" evidence="42">
    <location>
        <begin position="565"/>
        <end position="697"/>
    </location>
</feature>
<dbReference type="FunFam" id="3.20.20.100:FF:000006">
    <property type="entry name" value="Aldo-keto reductase family 1 member A1"/>
    <property type="match status" value="1"/>
</dbReference>
<dbReference type="FunFam" id="1.25.40.10:FF:000087">
    <property type="entry name" value="Nuclear autoantigenic sperm protein (Histone-binding)"/>
    <property type="match status" value="1"/>
</dbReference>
<proteinExistence type="inferred from homology"/>
<keyword evidence="18" id="KW-0472">Membrane</keyword>
<keyword evidence="11" id="KW-0677">Repeat</keyword>
<evidence type="ECO:0000256" key="29">
    <source>
        <dbReference type="ARBA" id="ARBA00033112"/>
    </source>
</evidence>
<evidence type="ECO:0000256" key="22">
    <source>
        <dbReference type="ARBA" id="ARBA00024068"/>
    </source>
</evidence>
<dbReference type="SUPFAM" id="SSF48452">
    <property type="entry name" value="TPR-like"/>
    <property type="match status" value="1"/>
</dbReference>
<keyword evidence="9" id="KW-1017">Isopeptide bond</keyword>
<dbReference type="CDD" id="cd19106">
    <property type="entry name" value="AKR_AKR1A1-4"/>
    <property type="match status" value="1"/>
</dbReference>
<evidence type="ECO:0000256" key="10">
    <source>
        <dbReference type="ARBA" id="ARBA00022553"/>
    </source>
</evidence>
<dbReference type="InterPro" id="IPR018170">
    <property type="entry name" value="Aldo/ket_reductase_CS"/>
</dbReference>
<dbReference type="GO" id="GO:0008106">
    <property type="term" value="F:alcohol dehydrogenase (NADP+) activity"/>
    <property type="evidence" value="ECO:0007669"/>
    <property type="project" value="UniProtKB-EC"/>
</dbReference>
<evidence type="ECO:0000256" key="36">
    <source>
        <dbReference type="ARBA" id="ARBA00048262"/>
    </source>
</evidence>
<gene>
    <name evidence="45" type="ORF">J1605_012440</name>
</gene>
<evidence type="ECO:0000259" key="43">
    <source>
        <dbReference type="Pfam" id="PF00248"/>
    </source>
</evidence>
<comment type="catalytic activity">
    <reaction evidence="35">
        <text>S-nitrosoglutathione + NADPH + H(+) = S-(hydroxysulfenamide)glutathione + NADP(+)</text>
        <dbReference type="Rhea" id="RHEA:63500"/>
        <dbReference type="ChEBI" id="CHEBI:15378"/>
        <dbReference type="ChEBI" id="CHEBI:57783"/>
        <dbReference type="ChEBI" id="CHEBI:58349"/>
        <dbReference type="ChEBI" id="CHEBI:145544"/>
        <dbReference type="ChEBI" id="CHEBI:229723"/>
    </reaction>
</comment>
<comment type="catalytic activity">
    <reaction evidence="33">
        <text>S-nitroso-CoA + NADPH + H(+) = sulfinamide-CoA + NADP(+)</text>
        <dbReference type="Rhea" id="RHEA:78375"/>
        <dbReference type="ChEBI" id="CHEBI:15378"/>
        <dbReference type="ChEBI" id="CHEBI:57783"/>
        <dbReference type="ChEBI" id="CHEBI:58349"/>
        <dbReference type="ChEBI" id="CHEBI:145546"/>
        <dbReference type="ChEBI" id="CHEBI:145548"/>
    </reaction>
    <physiologicalReaction direction="left-to-right" evidence="33">
        <dbReference type="Rhea" id="RHEA:78376"/>
    </physiologicalReaction>
</comment>
<evidence type="ECO:0000256" key="14">
    <source>
        <dbReference type="ARBA" id="ARBA00022857"/>
    </source>
</evidence>
<comment type="catalytic activity">
    <reaction evidence="36">
        <text>a primary alcohol + NADP(+) = an aldehyde + NADPH + H(+)</text>
        <dbReference type="Rhea" id="RHEA:15937"/>
        <dbReference type="ChEBI" id="CHEBI:15378"/>
        <dbReference type="ChEBI" id="CHEBI:15734"/>
        <dbReference type="ChEBI" id="CHEBI:17478"/>
        <dbReference type="ChEBI" id="CHEBI:57783"/>
        <dbReference type="ChEBI" id="CHEBI:58349"/>
        <dbReference type="EC" id="1.1.1.2"/>
    </reaction>
</comment>
<accession>A0AB34GL83</accession>
<evidence type="ECO:0000256" key="32">
    <source>
        <dbReference type="ARBA" id="ARBA00047532"/>
    </source>
</evidence>
<dbReference type="EC" id="1.1.1.2" evidence="24"/>
<dbReference type="EC" id="1.1.1.20" evidence="22"/>
<dbReference type="GO" id="GO:0034080">
    <property type="term" value="P:CENP-A containing chromatin assembly"/>
    <property type="evidence" value="ECO:0007669"/>
    <property type="project" value="TreeGrafter"/>
</dbReference>
<keyword evidence="19" id="KW-0539">Nucleus</keyword>
<keyword evidence="8" id="KW-0963">Cytoplasm</keyword>
<keyword evidence="14" id="KW-0521">NADP</keyword>
<feature type="compositionally biased region" description="Low complexity" evidence="42">
    <location>
        <begin position="753"/>
        <end position="766"/>
    </location>
</feature>
<dbReference type="GO" id="GO:0006335">
    <property type="term" value="P:DNA replication-dependent chromatin assembly"/>
    <property type="evidence" value="ECO:0007669"/>
    <property type="project" value="TreeGrafter"/>
</dbReference>
<evidence type="ECO:0000256" key="40">
    <source>
        <dbReference type="ARBA" id="ARBA00049540"/>
    </source>
</evidence>
<evidence type="ECO:0000256" key="5">
    <source>
        <dbReference type="ARBA" id="ARBA00008402"/>
    </source>
</evidence>
<keyword evidence="15" id="KW-0007">Acetylation</keyword>
<comment type="similarity">
    <text evidence="4">Belongs to the aldo/keto reductase family.</text>
</comment>
<dbReference type="SUPFAM" id="SSF51430">
    <property type="entry name" value="NAD(P)-linked oxidoreductase"/>
    <property type="match status" value="1"/>
</dbReference>
<feature type="compositionally biased region" description="Basic and acidic residues" evidence="42">
    <location>
        <begin position="794"/>
        <end position="820"/>
    </location>
</feature>
<dbReference type="GO" id="GO:0047655">
    <property type="term" value="F:allyl-alcohol dehydrogenase activity"/>
    <property type="evidence" value="ECO:0007669"/>
    <property type="project" value="UniProtKB-EC"/>
</dbReference>
<dbReference type="Gene3D" id="1.25.40.10">
    <property type="entry name" value="Tetratricopeptide repeat domain"/>
    <property type="match status" value="1"/>
</dbReference>
<evidence type="ECO:0000256" key="15">
    <source>
        <dbReference type="ARBA" id="ARBA00022990"/>
    </source>
</evidence>
<evidence type="ECO:0000256" key="13">
    <source>
        <dbReference type="ARBA" id="ARBA00022843"/>
    </source>
</evidence>
<evidence type="ECO:0000256" key="11">
    <source>
        <dbReference type="ARBA" id="ARBA00022737"/>
    </source>
</evidence>
<dbReference type="EC" id="1.1.1.54" evidence="23"/>
<feature type="repeat" description="TPR" evidence="41">
    <location>
        <begin position="946"/>
        <end position="979"/>
    </location>
</feature>
<dbReference type="EC" id="1.1.1.19" evidence="21"/>
<keyword evidence="12 41" id="KW-0802">TPR repeat</keyword>
<dbReference type="Proteomes" id="UP001159641">
    <property type="component" value="Unassembled WGS sequence"/>
</dbReference>
<dbReference type="InterPro" id="IPR023210">
    <property type="entry name" value="NADP_OxRdtase_dom"/>
</dbReference>
<dbReference type="GO" id="GO:0046185">
    <property type="term" value="P:aldehyde catabolic process"/>
    <property type="evidence" value="ECO:0007669"/>
    <property type="project" value="InterPro"/>
</dbReference>
<evidence type="ECO:0000256" key="27">
    <source>
        <dbReference type="ARBA" id="ARBA00032111"/>
    </source>
</evidence>
<evidence type="ECO:0000256" key="34">
    <source>
        <dbReference type="ARBA" id="ARBA00048085"/>
    </source>
</evidence>
<dbReference type="GO" id="GO:0047939">
    <property type="term" value="F:L-glucuronate reductase activity"/>
    <property type="evidence" value="ECO:0007669"/>
    <property type="project" value="UniProtKB-EC"/>
</dbReference>
<evidence type="ECO:0000256" key="30">
    <source>
        <dbReference type="ARBA" id="ARBA00044808"/>
    </source>
</evidence>
<evidence type="ECO:0000313" key="45">
    <source>
        <dbReference type="EMBL" id="KAJ8779556.1"/>
    </source>
</evidence>
<feature type="domain" description="Tetratricopeptide SHNi-TPR" evidence="44">
    <location>
        <begin position="950"/>
        <end position="982"/>
    </location>
</feature>
<evidence type="ECO:0000256" key="12">
    <source>
        <dbReference type="ARBA" id="ARBA00022803"/>
    </source>
</evidence>
<dbReference type="InterPro" id="IPR019734">
    <property type="entry name" value="TPR_rpt"/>
</dbReference>
<evidence type="ECO:0000256" key="33">
    <source>
        <dbReference type="ARBA" id="ARBA00047706"/>
    </source>
</evidence>
<feature type="compositionally biased region" description="Basic and acidic residues" evidence="42">
    <location>
        <begin position="1079"/>
        <end position="1098"/>
    </location>
</feature>
<feature type="compositionally biased region" description="Basic and acidic residues" evidence="42">
    <location>
        <begin position="565"/>
        <end position="599"/>
    </location>
</feature>
<comment type="similarity">
    <text evidence="5">Belongs to the NASP family.</text>
</comment>
<evidence type="ECO:0000256" key="3">
    <source>
        <dbReference type="ARBA" id="ARBA00004514"/>
    </source>
</evidence>
<evidence type="ECO:0000256" key="26">
    <source>
        <dbReference type="ARBA" id="ARBA00029846"/>
    </source>
</evidence>
<evidence type="ECO:0000256" key="39">
    <source>
        <dbReference type="ARBA" id="ARBA00049445"/>
    </source>
</evidence>
<dbReference type="Gene3D" id="3.20.20.100">
    <property type="entry name" value="NADP-dependent oxidoreductase domain"/>
    <property type="match status" value="1"/>
</dbReference>
<evidence type="ECO:0000256" key="4">
    <source>
        <dbReference type="ARBA" id="ARBA00007905"/>
    </source>
</evidence>
<evidence type="ECO:0000256" key="31">
    <source>
        <dbReference type="ARBA" id="ARBA00047277"/>
    </source>
</evidence>
<dbReference type="GO" id="GO:0005654">
    <property type="term" value="C:nucleoplasm"/>
    <property type="evidence" value="ECO:0007669"/>
    <property type="project" value="TreeGrafter"/>
</dbReference>
<evidence type="ECO:0000256" key="6">
    <source>
        <dbReference type="ARBA" id="ARBA00021576"/>
    </source>
</evidence>
<evidence type="ECO:0000256" key="28">
    <source>
        <dbReference type="ARBA" id="ARBA00032421"/>
    </source>
</evidence>
<evidence type="ECO:0000256" key="21">
    <source>
        <dbReference type="ARBA" id="ARBA00024067"/>
    </source>
</evidence>
<dbReference type="InterPro" id="IPR020471">
    <property type="entry name" value="AKR"/>
</dbReference>
<evidence type="ECO:0000256" key="35">
    <source>
        <dbReference type="ARBA" id="ARBA00048207"/>
    </source>
</evidence>
<evidence type="ECO:0000256" key="9">
    <source>
        <dbReference type="ARBA" id="ARBA00022499"/>
    </source>
</evidence>
<dbReference type="Pfam" id="PF13181">
    <property type="entry name" value="TPR_8"/>
    <property type="match status" value="1"/>
</dbReference>
<comment type="caution">
    <text evidence="45">The sequence shown here is derived from an EMBL/GenBank/DDBJ whole genome shotgun (WGS) entry which is preliminary data.</text>
</comment>
<dbReference type="InterPro" id="IPR036812">
    <property type="entry name" value="NAD(P)_OxRdtase_dom_sf"/>
</dbReference>